<dbReference type="RefSeq" id="WP_144648317.1">
    <property type="nucleotide sequence ID" value="NZ_VNFK01000002.1"/>
</dbReference>
<sequence length="135" mass="14999">MSDSTPLDCVLGFIRTVEAGGRGAELRPFLADDFTLTEWPHALSKTGSTRNLAETLSGADHSKDIVADQRFEVVRTTSEGTRVVLEMNWSATLLLDLPHWDRGDTIRARSTAVFELRDGLIVSQDTYDCYYTTAN</sequence>
<dbReference type="EMBL" id="VNFK01000002">
    <property type="protein sequence ID" value="TVU66425.1"/>
    <property type="molecule type" value="Genomic_DNA"/>
</dbReference>
<accession>A0A558HBB4</accession>
<dbReference type="Gene3D" id="3.10.450.50">
    <property type="match status" value="1"/>
</dbReference>
<gene>
    <name evidence="2" type="ORF">FQP90_03375</name>
</gene>
<dbReference type="OrthoDB" id="3475938at2"/>
<dbReference type="Proteomes" id="UP000316500">
    <property type="component" value="Unassembled WGS sequence"/>
</dbReference>
<dbReference type="Pfam" id="PF12680">
    <property type="entry name" value="SnoaL_2"/>
    <property type="match status" value="1"/>
</dbReference>
<feature type="domain" description="SnoaL-like" evidence="1">
    <location>
        <begin position="13"/>
        <end position="123"/>
    </location>
</feature>
<protein>
    <submittedName>
        <fullName evidence="2">Nuclear transport factor 2 family protein</fullName>
    </submittedName>
</protein>
<dbReference type="InterPro" id="IPR032710">
    <property type="entry name" value="NTF2-like_dom_sf"/>
</dbReference>
<organism evidence="2 3">
    <name type="scientific">Paenarthrobacter nitroguajacolicus</name>
    <name type="common">Arthrobacter nitroguajacolicus</name>
    <dbReference type="NCBI Taxonomy" id="211146"/>
    <lineage>
        <taxon>Bacteria</taxon>
        <taxon>Bacillati</taxon>
        <taxon>Actinomycetota</taxon>
        <taxon>Actinomycetes</taxon>
        <taxon>Micrococcales</taxon>
        <taxon>Micrococcaceae</taxon>
        <taxon>Paenarthrobacter</taxon>
    </lineage>
</organism>
<name>A0A558HBB4_PAENT</name>
<dbReference type="AlphaFoldDB" id="A0A558HBB4"/>
<comment type="caution">
    <text evidence="2">The sequence shown here is derived from an EMBL/GenBank/DDBJ whole genome shotgun (WGS) entry which is preliminary data.</text>
</comment>
<evidence type="ECO:0000313" key="3">
    <source>
        <dbReference type="Proteomes" id="UP000316500"/>
    </source>
</evidence>
<dbReference type="SUPFAM" id="SSF54427">
    <property type="entry name" value="NTF2-like"/>
    <property type="match status" value="1"/>
</dbReference>
<dbReference type="InterPro" id="IPR037401">
    <property type="entry name" value="SnoaL-like"/>
</dbReference>
<proteinExistence type="predicted"/>
<reference evidence="2 3" key="1">
    <citation type="submission" date="2019-07" db="EMBL/GenBank/DDBJ databases">
        <title>Diversity of Bacteria from Kongsfjorden, Arctic.</title>
        <authorList>
            <person name="Yu Y."/>
        </authorList>
    </citation>
    <scope>NUCLEOTIDE SEQUENCE [LARGE SCALE GENOMIC DNA]</scope>
    <source>
        <strain evidence="2 3">SM1928</strain>
    </source>
</reference>
<evidence type="ECO:0000313" key="2">
    <source>
        <dbReference type="EMBL" id="TVU66425.1"/>
    </source>
</evidence>
<evidence type="ECO:0000259" key="1">
    <source>
        <dbReference type="Pfam" id="PF12680"/>
    </source>
</evidence>